<gene>
    <name evidence="2" type="ORF">S01H4_21765</name>
</gene>
<feature type="non-terminal residue" evidence="2">
    <location>
        <position position="303"/>
    </location>
</feature>
<comment type="caution">
    <text evidence="2">The sequence shown here is derived from an EMBL/GenBank/DDBJ whole genome shotgun (WGS) entry which is preliminary data.</text>
</comment>
<organism evidence="2">
    <name type="scientific">marine sediment metagenome</name>
    <dbReference type="NCBI Taxonomy" id="412755"/>
    <lineage>
        <taxon>unclassified sequences</taxon>
        <taxon>metagenomes</taxon>
        <taxon>ecological metagenomes</taxon>
    </lineage>
</organism>
<dbReference type="SUPFAM" id="SSF55874">
    <property type="entry name" value="ATPase domain of HSP90 chaperone/DNA topoisomerase II/histidine kinase"/>
    <property type="match status" value="1"/>
</dbReference>
<evidence type="ECO:0000313" key="2">
    <source>
        <dbReference type="EMBL" id="GAG82412.1"/>
    </source>
</evidence>
<dbReference type="InterPro" id="IPR036890">
    <property type="entry name" value="HATPase_C_sf"/>
</dbReference>
<evidence type="ECO:0000259" key="1">
    <source>
        <dbReference type="Pfam" id="PF25856"/>
    </source>
</evidence>
<protein>
    <recommendedName>
        <fullName evidence="1">MPN635 N-terminal domain-containing protein</fullName>
    </recommendedName>
</protein>
<reference evidence="2" key="1">
    <citation type="journal article" date="2014" name="Front. Microbiol.">
        <title>High frequency of phylogenetically diverse reductive dehalogenase-homologous genes in deep subseafloor sedimentary metagenomes.</title>
        <authorList>
            <person name="Kawai M."/>
            <person name="Futagami T."/>
            <person name="Toyoda A."/>
            <person name="Takaki Y."/>
            <person name="Nishi S."/>
            <person name="Hori S."/>
            <person name="Arai W."/>
            <person name="Tsubouchi T."/>
            <person name="Morono Y."/>
            <person name="Uchiyama I."/>
            <person name="Ito T."/>
            <person name="Fujiyama A."/>
            <person name="Inagaki F."/>
            <person name="Takami H."/>
        </authorList>
    </citation>
    <scope>NUCLEOTIDE SEQUENCE</scope>
    <source>
        <strain evidence="2">Expedition CK06-06</strain>
    </source>
</reference>
<name>X1BML3_9ZZZZ</name>
<dbReference type="AlphaFoldDB" id="X1BML3"/>
<dbReference type="InterPro" id="IPR058987">
    <property type="entry name" value="MPN635_N"/>
</dbReference>
<dbReference type="EMBL" id="BART01009899">
    <property type="protein sequence ID" value="GAG82412.1"/>
    <property type="molecule type" value="Genomic_DNA"/>
</dbReference>
<feature type="domain" description="MPN635 N-terminal" evidence="1">
    <location>
        <begin position="152"/>
        <end position="244"/>
    </location>
</feature>
<dbReference type="Pfam" id="PF25856">
    <property type="entry name" value="MPN635_N"/>
    <property type="match status" value="1"/>
</dbReference>
<accession>X1BML3</accession>
<proteinExistence type="predicted"/>
<sequence length="303" mass="34868">METKKFDLNIEKILEDWEVYDAIREIIANALDEQLLTNTKDIEIFKDLKLNWHIRDYGRGLKYDHLTQKEDEEKLKNPFVIGKFGIGLKDALATFDRKGINFLIKSKYGNISLGKSQKHDFEDIITLHANIQVASDTNFIGTEFILNNVKDEDIYKAKNIFLKFSGEKIIESTKFGDVLVKIYQTGRIYINGVKVAEEDNFLFSCNITSLTDKIKKELNRERTNVGRNAYSDRVKSILLNCKSEEVAKLLVESLKEYSSGKMKDELNWIDVQEHAVKILNAIEKVVFLTSEELIPFLSKVANA</sequence>